<protein>
    <submittedName>
        <fullName evidence="1">Uncharacterized protein</fullName>
    </submittedName>
</protein>
<sequence>MIRFLHSIVRLDSCTRNAAALLAGLAMIAATSGCIEGKACTAMACLDGFHITTATADKSWAPGDYALEITVDGEVVSCAYSWTGTSPPGQLVSAQCSSRAVSVEVHPVTTCTETRRGDAVSQSCVPVPGQFTQGISISGTPARVDVTERRDGAVLGERSFTPGYRTWYPNGEGCEPGCRVDEQEWELP</sequence>
<proteinExistence type="predicted"/>
<dbReference type="EMBL" id="CP012673">
    <property type="protein sequence ID" value="AUX40937.1"/>
    <property type="molecule type" value="Genomic_DNA"/>
</dbReference>
<evidence type="ECO:0000313" key="1">
    <source>
        <dbReference type="EMBL" id="AUX40937.1"/>
    </source>
</evidence>
<dbReference type="AlphaFoldDB" id="A0A2L0ENR0"/>
<reference evidence="1 2" key="1">
    <citation type="submission" date="2015-09" db="EMBL/GenBank/DDBJ databases">
        <title>Sorangium comparison.</title>
        <authorList>
            <person name="Zaburannyi N."/>
            <person name="Bunk B."/>
            <person name="Overmann J."/>
            <person name="Mueller R."/>
        </authorList>
    </citation>
    <scope>NUCLEOTIDE SEQUENCE [LARGE SCALE GENOMIC DNA]</scope>
    <source>
        <strain evidence="1 2">So ce26</strain>
    </source>
</reference>
<accession>A0A2L0ENR0</accession>
<dbReference type="OrthoDB" id="5521862at2"/>
<gene>
    <name evidence="1" type="ORF">SOCE26_023390</name>
</gene>
<dbReference type="RefSeq" id="WP_104978658.1">
    <property type="nucleotide sequence ID" value="NZ_CP012673.1"/>
</dbReference>
<dbReference type="PROSITE" id="PS51257">
    <property type="entry name" value="PROKAR_LIPOPROTEIN"/>
    <property type="match status" value="1"/>
</dbReference>
<dbReference type="Proteomes" id="UP000238348">
    <property type="component" value="Chromosome"/>
</dbReference>
<evidence type="ECO:0000313" key="2">
    <source>
        <dbReference type="Proteomes" id="UP000238348"/>
    </source>
</evidence>
<organism evidence="1 2">
    <name type="scientific">Sorangium cellulosum</name>
    <name type="common">Polyangium cellulosum</name>
    <dbReference type="NCBI Taxonomy" id="56"/>
    <lineage>
        <taxon>Bacteria</taxon>
        <taxon>Pseudomonadati</taxon>
        <taxon>Myxococcota</taxon>
        <taxon>Polyangia</taxon>
        <taxon>Polyangiales</taxon>
        <taxon>Polyangiaceae</taxon>
        <taxon>Sorangium</taxon>
    </lineage>
</organism>
<name>A0A2L0ENR0_SORCE</name>